<dbReference type="AlphaFoldDB" id="A0A7W8HW11"/>
<keyword evidence="3" id="KW-1185">Reference proteome</keyword>
<accession>A0A7W8HW11</accession>
<dbReference type="EMBL" id="JACHFZ010000001">
    <property type="protein sequence ID" value="MBB5290724.1"/>
    <property type="molecule type" value="Genomic_DNA"/>
</dbReference>
<organism evidence="2 3">
    <name type="scientific">Brevundimonas basaltis</name>
    <dbReference type="NCBI Taxonomy" id="472166"/>
    <lineage>
        <taxon>Bacteria</taxon>
        <taxon>Pseudomonadati</taxon>
        <taxon>Pseudomonadota</taxon>
        <taxon>Alphaproteobacteria</taxon>
        <taxon>Caulobacterales</taxon>
        <taxon>Caulobacteraceae</taxon>
        <taxon>Brevundimonas</taxon>
    </lineage>
</organism>
<name>A0A7W8HW11_9CAUL</name>
<dbReference type="Proteomes" id="UP000566663">
    <property type="component" value="Unassembled WGS sequence"/>
</dbReference>
<gene>
    <name evidence="2" type="ORF">HNQ67_000220</name>
</gene>
<comment type="caution">
    <text evidence="2">The sequence shown here is derived from an EMBL/GenBank/DDBJ whole genome shotgun (WGS) entry which is preliminary data.</text>
</comment>
<proteinExistence type="predicted"/>
<feature type="chain" id="PRO_5031515234" description="Beta/Gamma crystallin" evidence="1">
    <location>
        <begin position="23"/>
        <end position="89"/>
    </location>
</feature>
<dbReference type="RefSeq" id="WP_183251544.1">
    <property type="nucleotide sequence ID" value="NZ_JACHFZ010000001.1"/>
</dbReference>
<protein>
    <recommendedName>
        <fullName evidence="4">Beta/Gamma crystallin</fullName>
    </recommendedName>
</protein>
<evidence type="ECO:0008006" key="4">
    <source>
        <dbReference type="Google" id="ProtNLM"/>
    </source>
</evidence>
<evidence type="ECO:0000256" key="1">
    <source>
        <dbReference type="SAM" id="SignalP"/>
    </source>
</evidence>
<evidence type="ECO:0000313" key="2">
    <source>
        <dbReference type="EMBL" id="MBB5290724.1"/>
    </source>
</evidence>
<reference evidence="2 3" key="1">
    <citation type="submission" date="2020-08" db="EMBL/GenBank/DDBJ databases">
        <title>Genomic Encyclopedia of Type Strains, Phase IV (KMG-IV): sequencing the most valuable type-strain genomes for metagenomic binning, comparative biology and taxonomic classification.</title>
        <authorList>
            <person name="Goeker M."/>
        </authorList>
    </citation>
    <scope>NUCLEOTIDE SEQUENCE [LARGE SCALE GENOMIC DNA]</scope>
    <source>
        <strain evidence="2 3">DSM 25335</strain>
    </source>
</reference>
<keyword evidence="1" id="KW-0732">Signal</keyword>
<feature type="signal peptide" evidence="1">
    <location>
        <begin position="1"/>
        <end position="22"/>
    </location>
</feature>
<sequence length="89" mass="9442">MYRFTGALLAGSLLLAAAPAAAQSVIRPGDSVQGFLGRLDRTLDDGSSYDCFNLQARAGNQIEITLRSNEFECLPRGHRGGRLSGGTTL</sequence>
<evidence type="ECO:0000313" key="3">
    <source>
        <dbReference type="Proteomes" id="UP000566663"/>
    </source>
</evidence>